<dbReference type="EMBL" id="JAWXYB010000001">
    <property type="protein sequence ID" value="MDX5929237.1"/>
    <property type="molecule type" value="Genomic_DNA"/>
</dbReference>
<protein>
    <submittedName>
        <fullName evidence="6">Metalloregulator ArsR/SmtB family transcription factor</fullName>
    </submittedName>
</protein>
<reference evidence="6 7" key="1">
    <citation type="submission" date="2023-11" db="EMBL/GenBank/DDBJ databases">
        <title>MicrobeMod: A computational toolkit for identifying prokaryotic methylation and restriction-modification with nanopore sequencing.</title>
        <authorList>
            <person name="Crits-Christoph A."/>
            <person name="Kang S.C."/>
            <person name="Lee H."/>
            <person name="Ostrov N."/>
        </authorList>
    </citation>
    <scope>NUCLEOTIDE SEQUENCE [LARGE SCALE GENOMIC DNA]</scope>
    <source>
        <strain evidence="6 7">DSMZ 700</strain>
    </source>
</reference>
<dbReference type="InterPro" id="IPR001845">
    <property type="entry name" value="HTH_ArsR_DNA-bd_dom"/>
</dbReference>
<organism evidence="6 7">
    <name type="scientific">Acidiphilium acidophilum</name>
    <name type="common">Thiobacillus acidophilus</name>
    <dbReference type="NCBI Taxonomy" id="76588"/>
    <lineage>
        <taxon>Bacteria</taxon>
        <taxon>Pseudomonadati</taxon>
        <taxon>Pseudomonadota</taxon>
        <taxon>Alphaproteobacteria</taxon>
        <taxon>Acetobacterales</taxon>
        <taxon>Acidocellaceae</taxon>
        <taxon>Acidiphilium</taxon>
    </lineage>
</organism>
<evidence type="ECO:0000256" key="4">
    <source>
        <dbReference type="SAM" id="MobiDB-lite"/>
    </source>
</evidence>
<name>A0AAW9DKV2_ACIAO</name>
<dbReference type="InterPro" id="IPR051011">
    <property type="entry name" value="Metal_resp_trans_reg"/>
</dbReference>
<evidence type="ECO:0000313" key="7">
    <source>
        <dbReference type="Proteomes" id="UP001279553"/>
    </source>
</evidence>
<dbReference type="PROSITE" id="PS50987">
    <property type="entry name" value="HTH_ARSR_2"/>
    <property type="match status" value="1"/>
</dbReference>
<dbReference type="SMART" id="SM00418">
    <property type="entry name" value="HTH_ARSR"/>
    <property type="match status" value="1"/>
</dbReference>
<gene>
    <name evidence="6" type="ORF">SIL87_00435</name>
</gene>
<keyword evidence="2" id="KW-0238">DNA-binding</keyword>
<comment type="caution">
    <text evidence="6">The sequence shown here is derived from an EMBL/GenBank/DDBJ whole genome shotgun (WGS) entry which is preliminary data.</text>
</comment>
<dbReference type="RefSeq" id="WP_405055192.1">
    <property type="nucleotide sequence ID" value="NZ_JAWXYB010000001.1"/>
</dbReference>
<dbReference type="AlphaFoldDB" id="A0AAW9DKV2"/>
<dbReference type="InterPro" id="IPR036388">
    <property type="entry name" value="WH-like_DNA-bd_sf"/>
</dbReference>
<keyword evidence="7" id="KW-1185">Reference proteome</keyword>
<dbReference type="Pfam" id="PF12840">
    <property type="entry name" value="HTH_20"/>
    <property type="match status" value="1"/>
</dbReference>
<dbReference type="GO" id="GO:0003700">
    <property type="term" value="F:DNA-binding transcription factor activity"/>
    <property type="evidence" value="ECO:0007669"/>
    <property type="project" value="InterPro"/>
</dbReference>
<feature type="region of interest" description="Disordered" evidence="4">
    <location>
        <begin position="106"/>
        <end position="129"/>
    </location>
</feature>
<sequence length="129" mass="13811">MIDEKNASDAFVALGHPVRLRLLRLLIPSGAIGMTAGDIATHLDIPGTAMSFHLNRMKQTGLIHARREGRHLFYAANYAAITAITEFLTEDCCGLAPGGCLPGCSGNRRPSRSPVAEGSQSITHEKIKS</sequence>
<keyword evidence="1" id="KW-0805">Transcription regulation</keyword>
<feature type="domain" description="HTH arsR-type" evidence="5">
    <location>
        <begin position="1"/>
        <end position="96"/>
    </location>
</feature>
<evidence type="ECO:0000259" key="5">
    <source>
        <dbReference type="PROSITE" id="PS50987"/>
    </source>
</evidence>
<keyword evidence="3" id="KW-0804">Transcription</keyword>
<evidence type="ECO:0000256" key="3">
    <source>
        <dbReference type="ARBA" id="ARBA00023163"/>
    </source>
</evidence>
<dbReference type="GO" id="GO:0003677">
    <property type="term" value="F:DNA binding"/>
    <property type="evidence" value="ECO:0007669"/>
    <property type="project" value="UniProtKB-KW"/>
</dbReference>
<dbReference type="SUPFAM" id="SSF46785">
    <property type="entry name" value="Winged helix' DNA-binding domain"/>
    <property type="match status" value="1"/>
</dbReference>
<evidence type="ECO:0000256" key="2">
    <source>
        <dbReference type="ARBA" id="ARBA00023125"/>
    </source>
</evidence>
<accession>A0AAW9DKV2</accession>
<evidence type="ECO:0000313" key="6">
    <source>
        <dbReference type="EMBL" id="MDX5929237.1"/>
    </source>
</evidence>
<dbReference type="Gene3D" id="1.10.10.10">
    <property type="entry name" value="Winged helix-like DNA-binding domain superfamily/Winged helix DNA-binding domain"/>
    <property type="match status" value="1"/>
</dbReference>
<dbReference type="Proteomes" id="UP001279553">
    <property type="component" value="Unassembled WGS sequence"/>
</dbReference>
<evidence type="ECO:0000256" key="1">
    <source>
        <dbReference type="ARBA" id="ARBA00023015"/>
    </source>
</evidence>
<dbReference type="CDD" id="cd00090">
    <property type="entry name" value="HTH_ARSR"/>
    <property type="match status" value="1"/>
</dbReference>
<dbReference type="PANTHER" id="PTHR43132">
    <property type="entry name" value="ARSENICAL RESISTANCE OPERON REPRESSOR ARSR-RELATED"/>
    <property type="match status" value="1"/>
</dbReference>
<dbReference type="PANTHER" id="PTHR43132:SF2">
    <property type="entry name" value="ARSENICAL RESISTANCE OPERON REPRESSOR ARSR-RELATED"/>
    <property type="match status" value="1"/>
</dbReference>
<proteinExistence type="predicted"/>
<dbReference type="InterPro" id="IPR036390">
    <property type="entry name" value="WH_DNA-bd_sf"/>
</dbReference>
<dbReference type="PRINTS" id="PR00778">
    <property type="entry name" value="HTHARSR"/>
</dbReference>
<dbReference type="NCBIfam" id="NF033788">
    <property type="entry name" value="HTH_metalloreg"/>
    <property type="match status" value="1"/>
</dbReference>
<dbReference type="InterPro" id="IPR011991">
    <property type="entry name" value="ArsR-like_HTH"/>
</dbReference>